<keyword evidence="1" id="KW-1133">Transmembrane helix</keyword>
<feature type="transmembrane region" description="Helical" evidence="1">
    <location>
        <begin position="20"/>
        <end position="41"/>
    </location>
</feature>
<reference evidence="3 4" key="1">
    <citation type="submission" date="2020-08" db="EMBL/GenBank/DDBJ databases">
        <title>A Genomic Blueprint of the Chicken Gut Microbiome.</title>
        <authorList>
            <person name="Gilroy R."/>
            <person name="Ravi A."/>
            <person name="Getino M."/>
            <person name="Pursley I."/>
            <person name="Horton D.L."/>
            <person name="Alikhan N.-F."/>
            <person name="Baker D."/>
            <person name="Gharbi K."/>
            <person name="Hall N."/>
            <person name="Watson M."/>
            <person name="Adriaenssens E.M."/>
            <person name="Foster-Nyarko E."/>
            <person name="Jarju S."/>
            <person name="Secka A."/>
            <person name="Antonio M."/>
            <person name="Oren A."/>
            <person name="Chaudhuri R."/>
            <person name="La Ragione R.M."/>
            <person name="Hildebrand F."/>
            <person name="Pallen M.J."/>
        </authorList>
    </citation>
    <scope>NUCLEOTIDE SEQUENCE [LARGE SCALE GENOMIC DNA]</scope>
    <source>
        <strain evidence="3 4">Sa3CVN1</strain>
    </source>
</reference>
<evidence type="ECO:0000313" key="3">
    <source>
        <dbReference type="EMBL" id="MBD7910134.1"/>
    </source>
</evidence>
<dbReference type="Pfam" id="PF16982">
    <property type="entry name" value="Flp1_like"/>
    <property type="match status" value="1"/>
</dbReference>
<name>A0ABR8PPY8_9CLOT</name>
<keyword evidence="1" id="KW-0472">Membrane</keyword>
<comment type="caution">
    <text evidence="3">The sequence shown here is derived from an EMBL/GenBank/DDBJ whole genome shotgun (WGS) entry which is preliminary data.</text>
</comment>
<dbReference type="RefSeq" id="WP_191767584.1">
    <property type="nucleotide sequence ID" value="NZ_JACSRA010000002.1"/>
</dbReference>
<evidence type="ECO:0000313" key="4">
    <source>
        <dbReference type="Proteomes" id="UP000627781"/>
    </source>
</evidence>
<sequence>MNNLKRFITEEEGMGTVELVLIIVVLIALVLLFKDAIIAFVNKVLGSISSNGDKVMAPK</sequence>
<gene>
    <name evidence="3" type="ORF">H9661_02080</name>
</gene>
<evidence type="ECO:0000256" key="1">
    <source>
        <dbReference type="SAM" id="Phobius"/>
    </source>
</evidence>
<keyword evidence="4" id="KW-1185">Reference proteome</keyword>
<dbReference type="InterPro" id="IPR031564">
    <property type="entry name" value="Flp1-like"/>
</dbReference>
<keyword evidence="1" id="KW-0812">Transmembrane</keyword>
<accession>A0ABR8PPY8</accession>
<proteinExistence type="predicted"/>
<dbReference type="Proteomes" id="UP000627781">
    <property type="component" value="Unassembled WGS sequence"/>
</dbReference>
<dbReference type="EMBL" id="JACSRA010000002">
    <property type="protein sequence ID" value="MBD7910134.1"/>
    <property type="molecule type" value="Genomic_DNA"/>
</dbReference>
<organism evidence="3 4">
    <name type="scientific">Clostridium cibarium</name>
    <dbReference type="NCBI Taxonomy" id="2762247"/>
    <lineage>
        <taxon>Bacteria</taxon>
        <taxon>Bacillati</taxon>
        <taxon>Bacillota</taxon>
        <taxon>Clostridia</taxon>
        <taxon>Eubacteriales</taxon>
        <taxon>Clostridiaceae</taxon>
        <taxon>Clostridium</taxon>
    </lineage>
</organism>
<evidence type="ECO:0000259" key="2">
    <source>
        <dbReference type="Pfam" id="PF16982"/>
    </source>
</evidence>
<protein>
    <recommendedName>
        <fullName evidence="2">Putative Flagellin Flp1-like domain-containing protein</fullName>
    </recommendedName>
</protein>
<feature type="domain" description="Putative Flagellin Flp1-like" evidence="2">
    <location>
        <begin position="6"/>
        <end position="51"/>
    </location>
</feature>